<dbReference type="EMBL" id="CAJVPP010008954">
    <property type="protein sequence ID" value="CAG8700946.1"/>
    <property type="molecule type" value="Genomic_DNA"/>
</dbReference>
<protein>
    <submittedName>
        <fullName evidence="2">15072_t:CDS:1</fullName>
    </submittedName>
</protein>
<feature type="non-terminal residue" evidence="2">
    <location>
        <position position="427"/>
    </location>
</feature>
<evidence type="ECO:0000313" key="2">
    <source>
        <dbReference type="EMBL" id="CAG8700946.1"/>
    </source>
</evidence>
<accession>A0A9N9HQM1</accession>
<sequence>MFYQLHNNEYLLNADGYNLDDYKRITIEASPVYEIDDSKGHYKCQKIGDKDEKNQDDEDSDSWAPSSPTPLQSPQLSKKSLMFQTSYLRPRFILKSGVNVKNLLGGVPHNSFWNGNHLILNRDDDWLLNYMKVKDFEKLVEICYSHGAVEPSTELKNMFKKLTNNQTVRSLREMQLSMQQQLNLDDLLFYQKKWILSTVDNWLDYIELSSKNPLIKINSETGSSSESSSFALHTVDTNLHEKQLDIYFRDDILKIEPGNVEIAKDSIVKDTDKYNLNTNKSFRENIYEIYYTYDNLPTSKKEKIFEMDFMAFVISDNHIDTYVTRLVDYQLYISTKVYNMMYSKEFVVNELIGCMNRVLKIVLRMNQTVEIIRKAKVNDSDPLIDSPKKFKYFCDPRILPPTISETTTKKSGDRKKNIKKNTTKKNT</sequence>
<reference evidence="2" key="1">
    <citation type="submission" date="2021-06" db="EMBL/GenBank/DDBJ databases">
        <authorList>
            <person name="Kallberg Y."/>
            <person name="Tangrot J."/>
            <person name="Rosling A."/>
        </authorList>
    </citation>
    <scope>NUCLEOTIDE SEQUENCE</scope>
    <source>
        <strain evidence="2">87-6 pot B 2015</strain>
    </source>
</reference>
<feature type="region of interest" description="Disordered" evidence="1">
    <location>
        <begin position="49"/>
        <end position="75"/>
    </location>
</feature>
<gene>
    <name evidence="2" type="ORF">FMOSSE_LOCUS13813</name>
</gene>
<name>A0A9N9HQM1_FUNMO</name>
<evidence type="ECO:0000313" key="3">
    <source>
        <dbReference type="Proteomes" id="UP000789375"/>
    </source>
</evidence>
<evidence type="ECO:0000256" key="1">
    <source>
        <dbReference type="SAM" id="MobiDB-lite"/>
    </source>
</evidence>
<organism evidence="2 3">
    <name type="scientific">Funneliformis mosseae</name>
    <name type="common">Endomycorrhizal fungus</name>
    <name type="synonym">Glomus mosseae</name>
    <dbReference type="NCBI Taxonomy" id="27381"/>
    <lineage>
        <taxon>Eukaryota</taxon>
        <taxon>Fungi</taxon>
        <taxon>Fungi incertae sedis</taxon>
        <taxon>Mucoromycota</taxon>
        <taxon>Glomeromycotina</taxon>
        <taxon>Glomeromycetes</taxon>
        <taxon>Glomerales</taxon>
        <taxon>Glomeraceae</taxon>
        <taxon>Funneliformis</taxon>
    </lineage>
</organism>
<dbReference type="AlphaFoldDB" id="A0A9N9HQM1"/>
<proteinExistence type="predicted"/>
<keyword evidence="3" id="KW-1185">Reference proteome</keyword>
<comment type="caution">
    <text evidence="2">The sequence shown here is derived from an EMBL/GenBank/DDBJ whole genome shotgun (WGS) entry which is preliminary data.</text>
</comment>
<feature type="region of interest" description="Disordered" evidence="1">
    <location>
        <begin position="400"/>
        <end position="427"/>
    </location>
</feature>
<feature type="compositionally biased region" description="Basic residues" evidence="1">
    <location>
        <begin position="416"/>
        <end position="427"/>
    </location>
</feature>
<feature type="non-terminal residue" evidence="2">
    <location>
        <position position="1"/>
    </location>
</feature>
<dbReference type="Proteomes" id="UP000789375">
    <property type="component" value="Unassembled WGS sequence"/>
</dbReference>
<feature type="compositionally biased region" description="Low complexity" evidence="1">
    <location>
        <begin position="65"/>
        <end position="75"/>
    </location>
</feature>